<dbReference type="Gene3D" id="1.50.10.10">
    <property type="match status" value="3"/>
</dbReference>
<keyword evidence="7" id="KW-0106">Calcium</keyword>
<dbReference type="GO" id="GO:0005975">
    <property type="term" value="P:carbohydrate metabolic process"/>
    <property type="evidence" value="ECO:0007669"/>
    <property type="project" value="InterPro"/>
</dbReference>
<keyword evidence="10" id="KW-1133">Transmembrane helix</keyword>
<comment type="pathway">
    <text evidence="2">Protein modification; protein glycosylation.</text>
</comment>
<feature type="transmembrane region" description="Helical" evidence="10">
    <location>
        <begin position="9"/>
        <end position="26"/>
    </location>
</feature>
<feature type="active site" evidence="6">
    <location>
        <position position="945"/>
    </location>
</feature>
<comment type="similarity">
    <text evidence="3 8">Belongs to the glycosyl hydrolase 47 family.</text>
</comment>
<evidence type="ECO:0000256" key="6">
    <source>
        <dbReference type="PIRSR" id="PIRSR601382-1"/>
    </source>
</evidence>
<dbReference type="GO" id="GO:0016020">
    <property type="term" value="C:membrane"/>
    <property type="evidence" value="ECO:0007669"/>
    <property type="project" value="InterPro"/>
</dbReference>
<feature type="region of interest" description="Disordered" evidence="9">
    <location>
        <begin position="769"/>
        <end position="877"/>
    </location>
</feature>
<reference evidence="11" key="1">
    <citation type="submission" date="2020-04" db="EMBL/GenBank/DDBJ databases">
        <title>Draft genome resource of the tomato pathogen Pseudocercospora fuligena.</title>
        <authorList>
            <person name="Zaccaron A."/>
        </authorList>
    </citation>
    <scope>NUCLEOTIDE SEQUENCE</scope>
    <source>
        <strain evidence="11">PF001</strain>
    </source>
</reference>
<evidence type="ECO:0000256" key="3">
    <source>
        <dbReference type="ARBA" id="ARBA00007658"/>
    </source>
</evidence>
<keyword evidence="10" id="KW-0472">Membrane</keyword>
<gene>
    <name evidence="11" type="ORF">HII31_05475</name>
</gene>
<feature type="compositionally biased region" description="Low complexity" evidence="9">
    <location>
        <begin position="467"/>
        <end position="483"/>
    </location>
</feature>
<keyword evidence="7" id="KW-0479">Metal-binding</keyword>
<keyword evidence="8" id="KW-0326">Glycosidase</keyword>
<dbReference type="GO" id="GO:0005509">
    <property type="term" value="F:calcium ion binding"/>
    <property type="evidence" value="ECO:0007669"/>
    <property type="project" value="InterPro"/>
</dbReference>
<feature type="compositionally biased region" description="Low complexity" evidence="9">
    <location>
        <begin position="777"/>
        <end position="790"/>
    </location>
</feature>
<evidence type="ECO:0000256" key="5">
    <source>
        <dbReference type="ARBA" id="ARBA00023157"/>
    </source>
</evidence>
<keyword evidence="4 8" id="KW-0378">Hydrolase</keyword>
<dbReference type="GO" id="GO:0004571">
    <property type="term" value="F:mannosyl-oligosaccharide 1,2-alpha-mannosidase activity"/>
    <property type="evidence" value="ECO:0007669"/>
    <property type="project" value="InterPro"/>
</dbReference>
<feature type="active site" description="Proton donor" evidence="6">
    <location>
        <position position="297"/>
    </location>
</feature>
<dbReference type="EMBL" id="JABCIY010000091">
    <property type="protein sequence ID" value="KAF7193249.1"/>
    <property type="molecule type" value="Genomic_DNA"/>
</dbReference>
<feature type="binding site" evidence="7">
    <location>
        <position position="1031"/>
    </location>
    <ligand>
        <name>Ca(2+)</name>
        <dbReference type="ChEBI" id="CHEBI:29108"/>
    </ligand>
</feature>
<keyword evidence="10" id="KW-0812">Transmembrane</keyword>
<comment type="caution">
    <text evidence="11">The sequence shown here is derived from an EMBL/GenBank/DDBJ whole genome shotgun (WGS) entry which is preliminary data.</text>
</comment>
<dbReference type="Pfam" id="PF01532">
    <property type="entry name" value="Glyco_hydro_47"/>
    <property type="match status" value="1"/>
</dbReference>
<evidence type="ECO:0000313" key="12">
    <source>
        <dbReference type="Proteomes" id="UP000660729"/>
    </source>
</evidence>
<evidence type="ECO:0000256" key="7">
    <source>
        <dbReference type="PIRSR" id="PIRSR601382-2"/>
    </source>
</evidence>
<sequence>MMPGRTRRVRLLAIAVCLVFVYFLYWNNGYERAADYIRPNKVGGGAVLRKPDGKETEAVLGPQLEDKIEDLPKPEFKPKATSAEALDAVPATTPVKVVEAEATTAATEAASTSESDAEEWTTTKPLPTLPPASSVDDDGTVPVNVGGSHVYQASGAGQDNVDAYGNPIYSAPEIHWTKQPEKWPITSTIQLPSGTPKPIPLVQKKDNKGADAQRLAAVKEACKHAWSGYRKYGWGYDEVEPVSGVGKNSFNGWGATLVDSLDTLWIMGMKDEFEDAVNQTKYIDFTTSSRNDIPLFEVTIRYLGGLIGAYDISGRQYRALLDKAVELAEILYSAFDTPNRMPETYYYWKPTFASNGHRASTRVVMAELGTLSLEFTRLAQLTKEPKYYDAIARITDAFEEWQNQTRIPGMWPTMVDASGCAKPVQLPPSTPTWNQIPVPGGDSYMVSSEPVQVDSDVMDKAEATLNQQKAQSGQAAQAGSLDALEVKPASEKSSSDELRWTDGTPVTKHRKRQLDVGDLVDGTVNPRIGQPAANGAPAKVQTGTKNVNQGAAAQNDAPPYVQQGYNPSQPYVPVYEAPKEPECIPQGLRSTSSHGMESFTLGGQSDSTYEYLPKMHLLIGGQFDQYKDMYLASMIPWAEKGLFRPMTPDNLDILISGEVVSAWNYTDETYYETRHSKGEHLTCFAGGMFAMGGKLFDLPEHVEIGRKLTDGCIWAYNATTTGIMPEGFIAFACPDKTNCEWNETMYWEELDPYQSYRDEQRKEYAETYGEDALIANSRPTVTPSATSSSSHDLPRHGTGQTVEEDDSEKDYGVNNRPATAAQDTSQYNKRQLHEENVADDKLPPLPQAAQSPNPVKAPSDQANYGPGAGGEDVIFPANSNQYDANTQYDSAAYPPSPSPVEVVAPVYTPPPPPTHKQYVEQKIEDERLAPGFVRYESKKYILRPEAIESVFYMYRITGEQYWRDMGWKMFQAVDKHTRAEFGHSALDDITKLHPEQLDGMESFWIAETLKYFYLLFDEPDTWSLDDWVMNTEAHFFKRPENPIGK</sequence>
<dbReference type="OrthoDB" id="8118055at2759"/>
<feature type="compositionally biased region" description="Basic and acidic residues" evidence="9">
    <location>
        <begin position="831"/>
        <end position="842"/>
    </location>
</feature>
<keyword evidence="12" id="KW-1185">Reference proteome</keyword>
<dbReference type="InterPro" id="IPR001382">
    <property type="entry name" value="Glyco_hydro_47"/>
</dbReference>
<evidence type="ECO:0000256" key="10">
    <source>
        <dbReference type="SAM" id="Phobius"/>
    </source>
</evidence>
<evidence type="ECO:0000256" key="2">
    <source>
        <dbReference type="ARBA" id="ARBA00004922"/>
    </source>
</evidence>
<dbReference type="PANTHER" id="PTHR11742:SF103">
    <property type="entry name" value="ENDOPLASMIC RETICULUM MANNOSIDASE MNL2-RELATED"/>
    <property type="match status" value="1"/>
</dbReference>
<dbReference type="SUPFAM" id="SSF48225">
    <property type="entry name" value="Seven-hairpin glycosidases"/>
    <property type="match status" value="1"/>
</dbReference>
<dbReference type="PRINTS" id="PR00747">
    <property type="entry name" value="GLYHDRLASE47"/>
</dbReference>
<dbReference type="EC" id="3.2.1.-" evidence="8"/>
<evidence type="ECO:0000256" key="4">
    <source>
        <dbReference type="ARBA" id="ARBA00022801"/>
    </source>
</evidence>
<protein>
    <recommendedName>
        <fullName evidence="8">alpha-1,2-Mannosidase</fullName>
        <ecNumber evidence="8">3.2.1.-</ecNumber>
    </recommendedName>
</protein>
<comment type="cofactor">
    <cofactor evidence="1 7">
        <name>Ca(2+)</name>
        <dbReference type="ChEBI" id="CHEBI:29108"/>
    </cofactor>
</comment>
<evidence type="ECO:0000256" key="8">
    <source>
        <dbReference type="RuleBase" id="RU361193"/>
    </source>
</evidence>
<feature type="compositionally biased region" description="Low complexity" evidence="9">
    <location>
        <begin position="104"/>
        <end position="126"/>
    </location>
</feature>
<dbReference type="InterPro" id="IPR050749">
    <property type="entry name" value="Glycosyl_Hydrolase_47"/>
</dbReference>
<dbReference type="AlphaFoldDB" id="A0A8H6RLJ3"/>
<feature type="compositionally biased region" description="Basic and acidic residues" evidence="9">
    <location>
        <begin position="484"/>
        <end position="500"/>
    </location>
</feature>
<dbReference type="InterPro" id="IPR012341">
    <property type="entry name" value="6hp_glycosidase-like_sf"/>
</dbReference>
<dbReference type="InterPro" id="IPR036026">
    <property type="entry name" value="Seven-hairpin_glycosidases"/>
</dbReference>
<dbReference type="Proteomes" id="UP000660729">
    <property type="component" value="Unassembled WGS sequence"/>
</dbReference>
<proteinExistence type="inferred from homology"/>
<feature type="region of interest" description="Disordered" evidence="9">
    <location>
        <begin position="104"/>
        <end position="136"/>
    </location>
</feature>
<accession>A0A8H6RLJ3</accession>
<feature type="active site" evidence="6">
    <location>
        <position position="442"/>
    </location>
</feature>
<dbReference type="PANTHER" id="PTHR11742">
    <property type="entry name" value="MANNOSYL-OLIGOSACCHARIDE ALPHA-1,2-MANNOSIDASE-RELATED"/>
    <property type="match status" value="1"/>
</dbReference>
<evidence type="ECO:0000313" key="11">
    <source>
        <dbReference type="EMBL" id="KAF7193249.1"/>
    </source>
</evidence>
<keyword evidence="5" id="KW-1015">Disulfide bond</keyword>
<feature type="region of interest" description="Disordered" evidence="9">
    <location>
        <begin position="465"/>
        <end position="510"/>
    </location>
</feature>
<evidence type="ECO:0000256" key="1">
    <source>
        <dbReference type="ARBA" id="ARBA00001913"/>
    </source>
</evidence>
<dbReference type="GO" id="GO:0005783">
    <property type="term" value="C:endoplasmic reticulum"/>
    <property type="evidence" value="ECO:0007669"/>
    <property type="project" value="TreeGrafter"/>
</dbReference>
<organism evidence="11 12">
    <name type="scientific">Pseudocercospora fuligena</name>
    <dbReference type="NCBI Taxonomy" id="685502"/>
    <lineage>
        <taxon>Eukaryota</taxon>
        <taxon>Fungi</taxon>
        <taxon>Dikarya</taxon>
        <taxon>Ascomycota</taxon>
        <taxon>Pezizomycotina</taxon>
        <taxon>Dothideomycetes</taxon>
        <taxon>Dothideomycetidae</taxon>
        <taxon>Mycosphaerellales</taxon>
        <taxon>Mycosphaerellaceae</taxon>
        <taxon>Pseudocercospora</taxon>
    </lineage>
</organism>
<evidence type="ECO:0000256" key="9">
    <source>
        <dbReference type="SAM" id="MobiDB-lite"/>
    </source>
</evidence>
<dbReference type="UniPathway" id="UPA00378"/>
<name>A0A8H6RLJ3_9PEZI</name>
<feature type="active site" description="Proton donor" evidence="6">
    <location>
        <position position="726"/>
    </location>
</feature>
<dbReference type="GO" id="GO:0036503">
    <property type="term" value="P:ERAD pathway"/>
    <property type="evidence" value="ECO:0007669"/>
    <property type="project" value="UniProtKB-ARBA"/>
</dbReference>